<evidence type="ECO:0000256" key="4">
    <source>
        <dbReference type="ARBA" id="ARBA00023136"/>
    </source>
</evidence>
<organism evidence="7 8">
    <name type="scientific">Halosimplex aquaticum</name>
    <dbReference type="NCBI Taxonomy" id="3026162"/>
    <lineage>
        <taxon>Archaea</taxon>
        <taxon>Methanobacteriati</taxon>
        <taxon>Methanobacteriota</taxon>
        <taxon>Stenosarchaea group</taxon>
        <taxon>Halobacteria</taxon>
        <taxon>Halobacteriales</taxon>
        <taxon>Haloarculaceae</taxon>
        <taxon>Halosimplex</taxon>
    </lineage>
</organism>
<dbReference type="Pfam" id="PF04893">
    <property type="entry name" value="Yip1"/>
    <property type="match status" value="1"/>
</dbReference>
<sequence>MPSVLALLTDPDAFFRTRVPDPSLKGPLAVIVLIAAANAAAALVQSRFMSQVFESGGMGGGFATALQGIIFVFVIFGPFVIWLVYAGVFQGISALFDGDGEFSTTLAFTGWGFVPSVLGSVASIAINYYRFNVRGVDVPDEMSMEAYRQFSQSLQTGPLVALSATLALVFTLWSGFLWTFALKHARDLTLRRAALTIAFPTAIGLLATLRTLLVALEVL</sequence>
<dbReference type="Proteomes" id="UP001596432">
    <property type="component" value="Unassembled WGS sequence"/>
</dbReference>
<dbReference type="AlphaFoldDB" id="A0ABD5Y690"/>
<dbReference type="GeneID" id="78822736"/>
<evidence type="ECO:0000256" key="2">
    <source>
        <dbReference type="ARBA" id="ARBA00022692"/>
    </source>
</evidence>
<keyword evidence="3 5" id="KW-1133">Transmembrane helix</keyword>
<dbReference type="RefSeq" id="WP_274323463.1">
    <property type="nucleotide sequence ID" value="NZ_CP118158.1"/>
</dbReference>
<feature type="transmembrane region" description="Helical" evidence="5">
    <location>
        <begin position="65"/>
        <end position="88"/>
    </location>
</feature>
<evidence type="ECO:0000256" key="1">
    <source>
        <dbReference type="ARBA" id="ARBA00004141"/>
    </source>
</evidence>
<protein>
    <submittedName>
        <fullName evidence="7">YIP1 family protein</fullName>
    </submittedName>
</protein>
<accession>A0ABD5Y690</accession>
<keyword evidence="8" id="KW-1185">Reference proteome</keyword>
<feature type="domain" description="Yip1" evidence="6">
    <location>
        <begin position="6"/>
        <end position="208"/>
    </location>
</feature>
<comment type="caution">
    <text evidence="7">The sequence shown here is derived from an EMBL/GenBank/DDBJ whole genome shotgun (WGS) entry which is preliminary data.</text>
</comment>
<dbReference type="EMBL" id="JBHTAS010000001">
    <property type="protein sequence ID" value="MFC7142396.1"/>
    <property type="molecule type" value="Genomic_DNA"/>
</dbReference>
<evidence type="ECO:0000256" key="5">
    <source>
        <dbReference type="SAM" id="Phobius"/>
    </source>
</evidence>
<evidence type="ECO:0000313" key="8">
    <source>
        <dbReference type="Proteomes" id="UP001596432"/>
    </source>
</evidence>
<gene>
    <name evidence="7" type="ORF">ACFQMA_21480</name>
</gene>
<evidence type="ECO:0000259" key="6">
    <source>
        <dbReference type="Pfam" id="PF04893"/>
    </source>
</evidence>
<keyword evidence="4 5" id="KW-0472">Membrane</keyword>
<name>A0ABD5Y690_9EURY</name>
<evidence type="ECO:0000313" key="7">
    <source>
        <dbReference type="EMBL" id="MFC7142396.1"/>
    </source>
</evidence>
<dbReference type="GO" id="GO:0016020">
    <property type="term" value="C:membrane"/>
    <property type="evidence" value="ECO:0007669"/>
    <property type="project" value="UniProtKB-SubCell"/>
</dbReference>
<feature type="transmembrane region" description="Helical" evidence="5">
    <location>
        <begin position="159"/>
        <end position="181"/>
    </location>
</feature>
<proteinExistence type="predicted"/>
<keyword evidence="2 5" id="KW-0812">Transmembrane</keyword>
<comment type="subcellular location">
    <subcellularLocation>
        <location evidence="1">Membrane</location>
        <topology evidence="1">Multi-pass membrane protein</topology>
    </subcellularLocation>
</comment>
<dbReference type="InterPro" id="IPR006977">
    <property type="entry name" value="Yip1_dom"/>
</dbReference>
<feature type="transmembrane region" description="Helical" evidence="5">
    <location>
        <begin position="108"/>
        <end position="129"/>
    </location>
</feature>
<evidence type="ECO:0000256" key="3">
    <source>
        <dbReference type="ARBA" id="ARBA00022989"/>
    </source>
</evidence>
<feature type="transmembrane region" description="Helical" evidence="5">
    <location>
        <begin position="26"/>
        <end position="44"/>
    </location>
</feature>
<feature type="transmembrane region" description="Helical" evidence="5">
    <location>
        <begin position="193"/>
        <end position="216"/>
    </location>
</feature>
<reference evidence="7 8" key="1">
    <citation type="journal article" date="2019" name="Int. J. Syst. Evol. Microbiol.">
        <title>The Global Catalogue of Microorganisms (GCM) 10K type strain sequencing project: providing services to taxonomists for standard genome sequencing and annotation.</title>
        <authorList>
            <consortium name="The Broad Institute Genomics Platform"/>
            <consortium name="The Broad Institute Genome Sequencing Center for Infectious Disease"/>
            <person name="Wu L."/>
            <person name="Ma J."/>
        </authorList>
    </citation>
    <scope>NUCLEOTIDE SEQUENCE [LARGE SCALE GENOMIC DNA]</scope>
    <source>
        <strain evidence="7 8">XZYJT29</strain>
    </source>
</reference>